<dbReference type="Gene3D" id="1.20.58.480">
    <property type="match status" value="1"/>
</dbReference>
<dbReference type="PANTHER" id="PTHR10138">
    <property type="entry name" value="TRYPTOPHAN 2,3-DIOXYGENASE"/>
    <property type="match status" value="1"/>
</dbReference>
<comment type="caution">
    <text evidence="1">The sequence shown here is derived from an EMBL/GenBank/DDBJ whole genome shotgun (WGS) entry which is preliminary data.</text>
</comment>
<dbReference type="GO" id="GO:0004833">
    <property type="term" value="F:L-tryptophan 2,3-dioxygenase activity"/>
    <property type="evidence" value="ECO:0007669"/>
    <property type="project" value="InterPro"/>
</dbReference>
<gene>
    <name evidence="1" type="ORF">FHR34_005123</name>
</gene>
<dbReference type="GO" id="GO:0019441">
    <property type="term" value="P:L-tryptophan catabolic process to kynurenine"/>
    <property type="evidence" value="ECO:0007669"/>
    <property type="project" value="InterPro"/>
</dbReference>
<keyword evidence="1" id="KW-0223">Dioxygenase</keyword>
<evidence type="ECO:0000313" key="1">
    <source>
        <dbReference type="EMBL" id="MBB4926130.1"/>
    </source>
</evidence>
<dbReference type="GO" id="GO:0020037">
    <property type="term" value="F:heme binding"/>
    <property type="evidence" value="ECO:0007669"/>
    <property type="project" value="InterPro"/>
</dbReference>
<dbReference type="SUPFAM" id="SSF140959">
    <property type="entry name" value="Indolic compounds 2,3-dioxygenase-like"/>
    <property type="match status" value="1"/>
</dbReference>
<dbReference type="RefSeq" id="WP_184938917.1">
    <property type="nucleotide sequence ID" value="NZ_JACHJV010000001.1"/>
</dbReference>
<sequence>METAPASLQFSGRCDEIAQLQEKAGRQALTADERDLLAKLYEETYTDQTAAGEVVRLLTRSFSREPIPPYYRYANLHVYSWYLDLHPTEPVAGAVLALEATLADLGAIERRAAPRLTEADHTEERLRRLDALREQVGRLRVETGGDTTAAEIIDRARDDSLARWQAFVLTRCSGFLASGDHHENIFLRSVQACELAFYLIRYFTVRARTSIARADGQAPALMAQLAHYAELPNQIFHVLQTLTPDLFLTFRDATGEASAVQSLNYHMMELVMYGYDARKVEAYSKFEHLYELTVPPLRSVRPLRDAVLKAVDPELTEMLSAVERTLLTFRGRHYGFGRRYLPGMAGSGGTEGAGYLRRFVHKDNLTPEPITTAPGLDLLGFAFR</sequence>
<dbReference type="InterPro" id="IPR037217">
    <property type="entry name" value="Trp/Indoleamine_2_3_dOase-like"/>
</dbReference>
<protein>
    <submittedName>
        <fullName evidence="1">Tryptophan 2,3-dioxygenase</fullName>
    </submittedName>
</protein>
<proteinExistence type="predicted"/>
<organism evidence="1 2">
    <name type="scientific">Kitasatospora kifunensis</name>
    <name type="common">Streptomyces kifunensis</name>
    <dbReference type="NCBI Taxonomy" id="58351"/>
    <lineage>
        <taxon>Bacteria</taxon>
        <taxon>Bacillati</taxon>
        <taxon>Actinomycetota</taxon>
        <taxon>Actinomycetes</taxon>
        <taxon>Kitasatosporales</taxon>
        <taxon>Streptomycetaceae</taxon>
        <taxon>Kitasatospora</taxon>
    </lineage>
</organism>
<dbReference type="GO" id="GO:0046872">
    <property type="term" value="F:metal ion binding"/>
    <property type="evidence" value="ECO:0007669"/>
    <property type="project" value="InterPro"/>
</dbReference>
<name>A0A7W7VY04_KITKI</name>
<dbReference type="GO" id="GO:0019442">
    <property type="term" value="P:L-tryptophan catabolic process to acetyl-CoA"/>
    <property type="evidence" value="ECO:0007669"/>
    <property type="project" value="TreeGrafter"/>
</dbReference>
<dbReference type="Pfam" id="PF03301">
    <property type="entry name" value="Trp_dioxygenase"/>
    <property type="match status" value="1"/>
</dbReference>
<accession>A0A7W7VY04</accession>
<keyword evidence="1" id="KW-0560">Oxidoreductase</keyword>
<dbReference type="EMBL" id="JACHJV010000001">
    <property type="protein sequence ID" value="MBB4926130.1"/>
    <property type="molecule type" value="Genomic_DNA"/>
</dbReference>
<dbReference type="PANTHER" id="PTHR10138:SF0">
    <property type="entry name" value="TRYPTOPHAN 2,3-DIOXYGENASE"/>
    <property type="match status" value="1"/>
</dbReference>
<dbReference type="Proteomes" id="UP000540506">
    <property type="component" value="Unassembled WGS sequence"/>
</dbReference>
<evidence type="ECO:0000313" key="2">
    <source>
        <dbReference type="Proteomes" id="UP000540506"/>
    </source>
</evidence>
<reference evidence="1 2" key="1">
    <citation type="submission" date="2020-08" db="EMBL/GenBank/DDBJ databases">
        <title>Sequencing the genomes of 1000 actinobacteria strains.</title>
        <authorList>
            <person name="Klenk H.-P."/>
        </authorList>
    </citation>
    <scope>NUCLEOTIDE SEQUENCE [LARGE SCALE GENOMIC DNA]</scope>
    <source>
        <strain evidence="1 2">DSM 41654</strain>
    </source>
</reference>
<keyword evidence="2" id="KW-1185">Reference proteome</keyword>
<dbReference type="AlphaFoldDB" id="A0A7W7VY04"/>
<dbReference type="InterPro" id="IPR004981">
    <property type="entry name" value="Trp_2_3_dOase"/>
</dbReference>